<dbReference type="InterPro" id="IPR001046">
    <property type="entry name" value="NRAMP_fam"/>
</dbReference>
<dbReference type="GO" id="GO:0005384">
    <property type="term" value="F:manganese ion transmembrane transporter activity"/>
    <property type="evidence" value="ECO:0007669"/>
    <property type="project" value="TreeGrafter"/>
</dbReference>
<dbReference type="PRINTS" id="PR00447">
    <property type="entry name" value="NATRESASSCMP"/>
</dbReference>
<evidence type="ECO:0000256" key="7">
    <source>
        <dbReference type="SAM" id="Phobius"/>
    </source>
</evidence>
<dbReference type="eggNOG" id="COG1914">
    <property type="taxonomic scope" value="Bacteria"/>
</dbReference>
<dbReference type="GO" id="GO:0005886">
    <property type="term" value="C:plasma membrane"/>
    <property type="evidence" value="ECO:0007669"/>
    <property type="project" value="TreeGrafter"/>
</dbReference>
<feature type="transmembrane region" description="Helical" evidence="7">
    <location>
        <begin position="182"/>
        <end position="202"/>
    </location>
</feature>
<keyword evidence="9" id="KW-1185">Reference proteome</keyword>
<evidence type="ECO:0000256" key="1">
    <source>
        <dbReference type="ARBA" id="ARBA00004141"/>
    </source>
</evidence>
<organism evidence="8 9">
    <name type="scientific">Robiginitalea biformata (strain ATCC BAA-864 / DSM 15991 / KCTC 12146 / HTCC2501)</name>
    <dbReference type="NCBI Taxonomy" id="313596"/>
    <lineage>
        <taxon>Bacteria</taxon>
        <taxon>Pseudomonadati</taxon>
        <taxon>Bacteroidota</taxon>
        <taxon>Flavobacteriia</taxon>
        <taxon>Flavobacteriales</taxon>
        <taxon>Flavobacteriaceae</taxon>
        <taxon>Robiginitalea</taxon>
    </lineage>
</organism>
<feature type="transmembrane region" description="Helical" evidence="7">
    <location>
        <begin position="373"/>
        <end position="394"/>
    </location>
</feature>
<feature type="transmembrane region" description="Helical" evidence="7">
    <location>
        <begin position="116"/>
        <end position="136"/>
    </location>
</feature>
<feature type="transmembrane region" description="Helical" evidence="7">
    <location>
        <begin position="223"/>
        <end position="249"/>
    </location>
</feature>
<protein>
    <submittedName>
        <fullName evidence="8">Mn2+/Fe2+ transporter, NRAMP family protein</fullName>
    </submittedName>
</protein>
<dbReference type="RefSeq" id="WP_015754841.1">
    <property type="nucleotide sequence ID" value="NC_013222.1"/>
</dbReference>
<name>A4CKX6_ROBBH</name>
<comment type="subcellular location">
    <subcellularLocation>
        <location evidence="1">Membrane</location>
        <topology evidence="1">Multi-pass membrane protein</topology>
    </subcellularLocation>
</comment>
<dbReference type="OrthoDB" id="9787548at2"/>
<feature type="transmembrane region" description="Helical" evidence="7">
    <location>
        <begin position="334"/>
        <end position="353"/>
    </location>
</feature>
<keyword evidence="4" id="KW-0769">Symport</keyword>
<proteinExistence type="predicted"/>
<keyword evidence="5 7" id="KW-1133">Transmembrane helix</keyword>
<dbReference type="GO" id="GO:0015293">
    <property type="term" value="F:symporter activity"/>
    <property type="evidence" value="ECO:0007669"/>
    <property type="project" value="UniProtKB-KW"/>
</dbReference>
<dbReference type="PANTHER" id="PTHR11706:SF33">
    <property type="entry name" value="NATURAL RESISTANCE-ASSOCIATED MACROPHAGE PROTEIN 2"/>
    <property type="match status" value="1"/>
</dbReference>
<dbReference type="STRING" id="313596.RB2501_14394"/>
<feature type="transmembrane region" description="Helical" evidence="7">
    <location>
        <begin position="269"/>
        <end position="290"/>
    </location>
</feature>
<evidence type="ECO:0000256" key="2">
    <source>
        <dbReference type="ARBA" id="ARBA00022448"/>
    </source>
</evidence>
<dbReference type="AlphaFoldDB" id="A4CKX6"/>
<dbReference type="EMBL" id="CP001712">
    <property type="protein sequence ID" value="EAR15525.1"/>
    <property type="molecule type" value="Genomic_DNA"/>
</dbReference>
<feature type="transmembrane region" description="Helical" evidence="7">
    <location>
        <begin position="311"/>
        <end position="328"/>
    </location>
</feature>
<accession>A4CKX6</accession>
<dbReference type="HOGENOM" id="CLU_020088_6_3_10"/>
<gene>
    <name evidence="8" type="ordered locus">RB2501_14394</name>
</gene>
<feature type="transmembrane region" description="Helical" evidence="7">
    <location>
        <begin position="75"/>
        <end position="96"/>
    </location>
</feature>
<dbReference type="GO" id="GO:0034755">
    <property type="term" value="P:iron ion transmembrane transport"/>
    <property type="evidence" value="ECO:0007669"/>
    <property type="project" value="TreeGrafter"/>
</dbReference>
<dbReference type="GO" id="GO:0015086">
    <property type="term" value="F:cadmium ion transmembrane transporter activity"/>
    <property type="evidence" value="ECO:0007669"/>
    <property type="project" value="TreeGrafter"/>
</dbReference>
<evidence type="ECO:0000256" key="4">
    <source>
        <dbReference type="ARBA" id="ARBA00022847"/>
    </source>
</evidence>
<reference evidence="8 9" key="1">
    <citation type="journal article" date="2009" name="J. Bacteriol.">
        <title>Complete genome sequence of Robiginitalea biformata HTCC2501.</title>
        <authorList>
            <person name="Oh H.M."/>
            <person name="Giovannoni S.J."/>
            <person name="Lee K."/>
            <person name="Ferriera S."/>
            <person name="Johnson J."/>
            <person name="Cho J.C."/>
        </authorList>
    </citation>
    <scope>NUCLEOTIDE SEQUENCE [LARGE SCALE GENOMIC DNA]</scope>
    <source>
        <strain evidence="9">ATCC BAA-864 / HTCC2501 / KCTC 12146</strain>
    </source>
</reference>
<keyword evidence="6 7" id="KW-0472">Membrane</keyword>
<evidence type="ECO:0000313" key="8">
    <source>
        <dbReference type="EMBL" id="EAR15525.1"/>
    </source>
</evidence>
<evidence type="ECO:0000256" key="5">
    <source>
        <dbReference type="ARBA" id="ARBA00022989"/>
    </source>
</evidence>
<keyword evidence="2" id="KW-0813">Transport</keyword>
<feature type="transmembrane region" description="Helical" evidence="7">
    <location>
        <begin position="143"/>
        <end position="162"/>
    </location>
</feature>
<feature type="transmembrane region" description="Helical" evidence="7">
    <location>
        <begin position="36"/>
        <end position="54"/>
    </location>
</feature>
<dbReference type="PANTHER" id="PTHR11706">
    <property type="entry name" value="SOLUTE CARRIER PROTEIN FAMILY 11 MEMBER"/>
    <property type="match status" value="1"/>
</dbReference>
<dbReference type="Proteomes" id="UP000009049">
    <property type="component" value="Chromosome"/>
</dbReference>
<keyword evidence="3 7" id="KW-0812">Transmembrane</keyword>
<dbReference type="NCBIfam" id="NF037982">
    <property type="entry name" value="Nramp_1"/>
    <property type="match status" value="1"/>
</dbReference>
<dbReference type="Pfam" id="PF01566">
    <property type="entry name" value="Nramp"/>
    <property type="match status" value="1"/>
</dbReference>
<sequence>MFKKSGPGMLIAAAFIGPGTVTTCLRAGVEMGYALLWALLLSVVATIVLQEMAGRLGLVTRRGLPSLIRKRVTLPWLRILMVGLILVAIVAGNAAYEAGNIAGGVLGLEALLGSGAFGVYPWICGSLAFILLWLGSYKALERVFTGLVLLMSLSFLITAFLVQPDIPALFRGLVTPNLDGDSIFTVLALIGTTVVPYNLFLYTALVTEKWENSGAVQSMRRDIFWSVAIGGVVSMSIVVTAAGSGMGVVADVLDLAAALEPIYGKAARFGLGVGLFAAGISSAITAPLAAAYVSRQTFDWPADRKDWRFRSVWVGVLIIGVLSLSLEYRPLEIIYVAQIANAIVLPVIAAFLWWMIRSRQLMGDQRNTVARDLVALVIIGIVTLLAAKTIYSILIE</sequence>
<dbReference type="KEGG" id="rbi:RB2501_14394"/>
<evidence type="ECO:0000256" key="3">
    <source>
        <dbReference type="ARBA" id="ARBA00022692"/>
    </source>
</evidence>
<evidence type="ECO:0000313" key="9">
    <source>
        <dbReference type="Proteomes" id="UP000009049"/>
    </source>
</evidence>
<evidence type="ECO:0000256" key="6">
    <source>
        <dbReference type="ARBA" id="ARBA00023136"/>
    </source>
</evidence>